<dbReference type="AlphaFoldDB" id="A0A1G4GB87"/>
<evidence type="ECO:0000313" key="2">
    <source>
        <dbReference type="EMBL" id="SCM59789.1"/>
    </source>
</evidence>
<evidence type="ECO:0000313" key="3">
    <source>
        <dbReference type="Proteomes" id="UP000178485"/>
    </source>
</evidence>
<keyword evidence="1" id="KW-1133">Transmembrane helix</keyword>
<protein>
    <submittedName>
        <fullName evidence="2">Uncharacterized protein</fullName>
    </submittedName>
</protein>
<dbReference type="STRING" id="1642646.ING2E5A_2995"/>
<reference evidence="2 3" key="1">
    <citation type="submission" date="2016-08" db="EMBL/GenBank/DDBJ databases">
        <authorList>
            <person name="Seilhamer J.J."/>
        </authorList>
    </citation>
    <scope>NUCLEOTIDE SEQUENCE [LARGE SCALE GENOMIC DNA]</scope>
    <source>
        <strain evidence="2">ING2-E5A</strain>
    </source>
</reference>
<sequence>MNENNNMPYDDDAFIREMIQGAKMQAPQNLRYRIMHQIESENALKPKQTPTPVHERKVLKDFIGIFGVMYAVLAALIGGAYFLKGKEFALSSGFLWMVIAVAFVFSFFWLMTRIDERLNDKKRAHHISSK</sequence>
<keyword evidence="3" id="KW-1185">Reference proteome</keyword>
<organism evidence="2 3">
    <name type="scientific">Petrimonas mucosa</name>
    <dbReference type="NCBI Taxonomy" id="1642646"/>
    <lineage>
        <taxon>Bacteria</taxon>
        <taxon>Pseudomonadati</taxon>
        <taxon>Bacteroidota</taxon>
        <taxon>Bacteroidia</taxon>
        <taxon>Bacteroidales</taxon>
        <taxon>Dysgonomonadaceae</taxon>
        <taxon>Petrimonas</taxon>
    </lineage>
</organism>
<feature type="transmembrane region" description="Helical" evidence="1">
    <location>
        <begin position="62"/>
        <end position="82"/>
    </location>
</feature>
<evidence type="ECO:0000256" key="1">
    <source>
        <dbReference type="SAM" id="Phobius"/>
    </source>
</evidence>
<dbReference type="RefSeq" id="WP_083373377.1">
    <property type="nucleotide sequence ID" value="NZ_DUQN01000006.1"/>
</dbReference>
<dbReference type="EMBL" id="LT608328">
    <property type="protein sequence ID" value="SCM59789.1"/>
    <property type="molecule type" value="Genomic_DNA"/>
</dbReference>
<dbReference type="KEGG" id="pmuc:ING2E5A_2995"/>
<dbReference type="Proteomes" id="UP000178485">
    <property type="component" value="Chromosome i"/>
</dbReference>
<proteinExistence type="predicted"/>
<keyword evidence="1" id="KW-0812">Transmembrane</keyword>
<gene>
    <name evidence="2" type="ORF">ING2E5A_2995</name>
</gene>
<name>A0A1G4GB87_9BACT</name>
<keyword evidence="1" id="KW-0472">Membrane</keyword>
<feature type="transmembrane region" description="Helical" evidence="1">
    <location>
        <begin position="94"/>
        <end position="112"/>
    </location>
</feature>
<accession>A0A1G4GB87</accession>